<dbReference type="Proteomes" id="UP000295606">
    <property type="component" value="Unassembled WGS sequence"/>
</dbReference>
<evidence type="ECO:0000313" key="3">
    <source>
        <dbReference type="Proteomes" id="UP000295606"/>
    </source>
</evidence>
<reference evidence="2 3" key="1">
    <citation type="submission" date="2019-03" db="EMBL/GenBank/DDBJ databases">
        <title>Paraburkholderia sp. isolated from native Mimosa gymnas in Guartela State Park, Brazil.</title>
        <authorList>
            <person name="Paulitsch F."/>
            <person name="Hungria M."/>
            <person name="Delamuta J.R.M."/>
            <person name="Ribeiro R.A."/>
            <person name="Dall'Agnol R."/>
            <person name="Silva J.S.B."/>
        </authorList>
    </citation>
    <scope>NUCLEOTIDE SEQUENCE [LARGE SCALE GENOMIC DNA]</scope>
    <source>
        <strain evidence="2 3">CNPSo 3008</strain>
    </source>
</reference>
<proteinExistence type="predicted"/>
<dbReference type="EMBL" id="SMOD01000009">
    <property type="protein sequence ID" value="TDG07981.1"/>
    <property type="molecule type" value="Genomic_DNA"/>
</dbReference>
<organism evidence="2 3">
    <name type="scientific">Paraburkholderia guartelaensis</name>
    <dbReference type="NCBI Taxonomy" id="2546446"/>
    <lineage>
        <taxon>Bacteria</taxon>
        <taxon>Pseudomonadati</taxon>
        <taxon>Pseudomonadota</taxon>
        <taxon>Betaproteobacteria</taxon>
        <taxon>Burkholderiales</taxon>
        <taxon>Burkholderiaceae</taxon>
        <taxon>Paraburkholderia</taxon>
    </lineage>
</organism>
<dbReference type="Gene3D" id="3.90.950.20">
    <property type="entry name" value="CinA-like"/>
    <property type="match status" value="1"/>
</dbReference>
<protein>
    <submittedName>
        <fullName evidence="2">Ompetence-damaged protein</fullName>
    </submittedName>
</protein>
<evidence type="ECO:0000259" key="1">
    <source>
        <dbReference type="Pfam" id="PF02464"/>
    </source>
</evidence>
<dbReference type="InterPro" id="IPR036653">
    <property type="entry name" value="CinA-like_C"/>
</dbReference>
<name>A0A4R5LES1_9BURK</name>
<dbReference type="SUPFAM" id="SSF142433">
    <property type="entry name" value="CinA-like"/>
    <property type="match status" value="1"/>
</dbReference>
<dbReference type="InterPro" id="IPR008136">
    <property type="entry name" value="CinA_C"/>
</dbReference>
<accession>A0A4R5LES1</accession>
<dbReference type="OrthoDB" id="9801454at2"/>
<sequence>MHSARACLLGRHALFHCACVRDSLFTYSFAAVMNIAKQIVGYLKSRSLVLVSVETGTAGAIGAMLADQRGAAGCLDLGCVAHSQAALAALAGVSAQTIERNGLISEALAREVAEGALARSAGRASVALASIGWLADEHDEPGAIVTHCLAWACIERGRVHSMGETVCFSGRRSEIRRSIARRALLGLPRFVDGVLTRD</sequence>
<dbReference type="Pfam" id="PF02464">
    <property type="entry name" value="CinA"/>
    <property type="match status" value="1"/>
</dbReference>
<gene>
    <name evidence="2" type="ORF">E1N52_14530</name>
</gene>
<dbReference type="AlphaFoldDB" id="A0A4R5LES1"/>
<comment type="caution">
    <text evidence="2">The sequence shown here is derived from an EMBL/GenBank/DDBJ whole genome shotgun (WGS) entry which is preliminary data.</text>
</comment>
<feature type="domain" description="CinA C-terminal" evidence="1">
    <location>
        <begin position="34"/>
        <end position="187"/>
    </location>
</feature>
<evidence type="ECO:0000313" key="2">
    <source>
        <dbReference type="EMBL" id="TDG07981.1"/>
    </source>
</evidence>